<evidence type="ECO:0000256" key="2">
    <source>
        <dbReference type="SAM" id="Phobius"/>
    </source>
</evidence>
<keyword evidence="2" id="KW-0812">Transmembrane</keyword>
<keyword evidence="4" id="KW-1185">Reference proteome</keyword>
<name>A0A0H2RSI9_9AGAM</name>
<accession>A0A0H2RSI9</accession>
<dbReference type="Pfam" id="PF17237">
    <property type="entry name" value="Emr1"/>
    <property type="match status" value="1"/>
</dbReference>
<dbReference type="AlphaFoldDB" id="A0A0H2RSI9"/>
<keyword evidence="2" id="KW-0472">Membrane</keyword>
<dbReference type="InterPro" id="IPR035195">
    <property type="entry name" value="Emr1"/>
</dbReference>
<dbReference type="InParanoid" id="A0A0H2RSI9"/>
<evidence type="ECO:0000256" key="1">
    <source>
        <dbReference type="SAM" id="MobiDB-lite"/>
    </source>
</evidence>
<dbReference type="GO" id="GO:0007008">
    <property type="term" value="P:outer mitochondrial membrane organization"/>
    <property type="evidence" value="ECO:0007669"/>
    <property type="project" value="InterPro"/>
</dbReference>
<feature type="transmembrane region" description="Helical" evidence="2">
    <location>
        <begin position="58"/>
        <end position="76"/>
    </location>
</feature>
<dbReference type="OrthoDB" id="2122015at2759"/>
<dbReference type="Proteomes" id="UP000053477">
    <property type="component" value="Unassembled WGS sequence"/>
</dbReference>
<keyword evidence="2" id="KW-1133">Transmembrane helix</keyword>
<sequence length="92" mass="9851">MPYSTASSSSDGERRSYANIPLSPPVPDGRIPVTPAVLRSIFASSRTEKEERSISRKAFFRFAGFILSCIGISLAASRSRAMKTSAALLGVV</sequence>
<evidence type="ECO:0000313" key="4">
    <source>
        <dbReference type="Proteomes" id="UP000053477"/>
    </source>
</evidence>
<feature type="region of interest" description="Disordered" evidence="1">
    <location>
        <begin position="1"/>
        <end position="28"/>
    </location>
</feature>
<proteinExistence type="predicted"/>
<dbReference type="GO" id="GO:0005739">
    <property type="term" value="C:mitochondrion"/>
    <property type="evidence" value="ECO:0007669"/>
    <property type="project" value="GOC"/>
</dbReference>
<organism evidence="3 4">
    <name type="scientific">Schizopora paradoxa</name>
    <dbReference type="NCBI Taxonomy" id="27342"/>
    <lineage>
        <taxon>Eukaryota</taxon>
        <taxon>Fungi</taxon>
        <taxon>Dikarya</taxon>
        <taxon>Basidiomycota</taxon>
        <taxon>Agaricomycotina</taxon>
        <taxon>Agaricomycetes</taxon>
        <taxon>Hymenochaetales</taxon>
        <taxon>Schizoporaceae</taxon>
        <taxon>Schizopora</taxon>
    </lineage>
</organism>
<evidence type="ECO:0000313" key="3">
    <source>
        <dbReference type="EMBL" id="KLO14567.1"/>
    </source>
</evidence>
<dbReference type="EMBL" id="KQ085942">
    <property type="protein sequence ID" value="KLO14567.1"/>
    <property type="molecule type" value="Genomic_DNA"/>
</dbReference>
<feature type="compositionally biased region" description="Polar residues" evidence="1">
    <location>
        <begin position="1"/>
        <end position="10"/>
    </location>
</feature>
<reference evidence="3 4" key="1">
    <citation type="submission" date="2015-04" db="EMBL/GenBank/DDBJ databases">
        <title>Complete genome sequence of Schizopora paradoxa KUC8140, a cosmopolitan wood degrader in East Asia.</title>
        <authorList>
            <consortium name="DOE Joint Genome Institute"/>
            <person name="Min B."/>
            <person name="Park H."/>
            <person name="Jang Y."/>
            <person name="Kim J.-J."/>
            <person name="Kim K.H."/>
            <person name="Pangilinan J."/>
            <person name="Lipzen A."/>
            <person name="Riley R."/>
            <person name="Grigoriev I.V."/>
            <person name="Spatafora J.W."/>
            <person name="Choi I.-G."/>
        </authorList>
    </citation>
    <scope>NUCLEOTIDE SEQUENCE [LARGE SCALE GENOMIC DNA]</scope>
    <source>
        <strain evidence="3 4">KUC8140</strain>
    </source>
</reference>
<protein>
    <submittedName>
        <fullName evidence="3">Uncharacterized protein</fullName>
    </submittedName>
</protein>
<gene>
    <name evidence="3" type="ORF">SCHPADRAFT_826222</name>
</gene>